<evidence type="ECO:0000313" key="2">
    <source>
        <dbReference type="EMBL" id="KAE8147370.1"/>
    </source>
</evidence>
<keyword evidence="3" id="KW-1185">Reference proteome</keyword>
<reference evidence="2 3" key="1">
    <citation type="submission" date="2019-04" db="EMBL/GenBank/DDBJ databases">
        <title>Friends and foes A comparative genomics study of 23 Aspergillus species from section Flavi.</title>
        <authorList>
            <consortium name="DOE Joint Genome Institute"/>
            <person name="Kjaerbolling I."/>
            <person name="Vesth T."/>
            <person name="Frisvad J.C."/>
            <person name="Nybo J.L."/>
            <person name="Theobald S."/>
            <person name="Kildgaard S."/>
            <person name="Isbrandt T."/>
            <person name="Kuo A."/>
            <person name="Sato A."/>
            <person name="Lyhne E.K."/>
            <person name="Kogle M.E."/>
            <person name="Wiebenga A."/>
            <person name="Kun R.S."/>
            <person name="Lubbers R.J."/>
            <person name="Makela M.R."/>
            <person name="Barry K."/>
            <person name="Chovatia M."/>
            <person name="Clum A."/>
            <person name="Daum C."/>
            <person name="Haridas S."/>
            <person name="He G."/>
            <person name="LaButti K."/>
            <person name="Lipzen A."/>
            <person name="Mondo S."/>
            <person name="Riley R."/>
            <person name="Salamov A."/>
            <person name="Simmons B.A."/>
            <person name="Magnuson J.K."/>
            <person name="Henrissat B."/>
            <person name="Mortensen U.H."/>
            <person name="Larsen T.O."/>
            <person name="Devries R.P."/>
            <person name="Grigoriev I.V."/>
            <person name="Machida M."/>
            <person name="Baker S.E."/>
            <person name="Andersen M.R."/>
        </authorList>
    </citation>
    <scope>NUCLEOTIDE SEQUENCE [LARGE SCALE GENOMIC DNA]</scope>
    <source>
        <strain evidence="2 3">IBT 18842</strain>
    </source>
</reference>
<dbReference type="EMBL" id="ML742211">
    <property type="protein sequence ID" value="KAE8147370.1"/>
    <property type="molecule type" value="Genomic_DNA"/>
</dbReference>
<sequence length="54" mass="6156">MSVCILIDYVFDQFSLKVLGGYHYRANSCLQWQLEAFASNVIVAVLLSMIIWVS</sequence>
<feature type="transmembrane region" description="Helical" evidence="1">
    <location>
        <begin position="36"/>
        <end position="53"/>
    </location>
</feature>
<keyword evidence="1" id="KW-0472">Membrane</keyword>
<gene>
    <name evidence="2" type="ORF">BDV25DRAFT_160545</name>
</gene>
<protein>
    <submittedName>
        <fullName evidence="2">Uncharacterized protein</fullName>
    </submittedName>
</protein>
<name>A0A5N6TM59_ASPAV</name>
<evidence type="ECO:0000256" key="1">
    <source>
        <dbReference type="SAM" id="Phobius"/>
    </source>
</evidence>
<organism evidence="2 3">
    <name type="scientific">Aspergillus avenaceus</name>
    <dbReference type="NCBI Taxonomy" id="36643"/>
    <lineage>
        <taxon>Eukaryota</taxon>
        <taxon>Fungi</taxon>
        <taxon>Dikarya</taxon>
        <taxon>Ascomycota</taxon>
        <taxon>Pezizomycotina</taxon>
        <taxon>Eurotiomycetes</taxon>
        <taxon>Eurotiomycetidae</taxon>
        <taxon>Eurotiales</taxon>
        <taxon>Aspergillaceae</taxon>
        <taxon>Aspergillus</taxon>
        <taxon>Aspergillus subgen. Circumdati</taxon>
    </lineage>
</organism>
<accession>A0A5N6TM59</accession>
<proteinExistence type="predicted"/>
<evidence type="ECO:0000313" key="3">
    <source>
        <dbReference type="Proteomes" id="UP000325780"/>
    </source>
</evidence>
<dbReference type="Proteomes" id="UP000325780">
    <property type="component" value="Unassembled WGS sequence"/>
</dbReference>
<dbReference type="AlphaFoldDB" id="A0A5N6TM59"/>
<keyword evidence="1" id="KW-0812">Transmembrane</keyword>
<keyword evidence="1" id="KW-1133">Transmembrane helix</keyword>